<evidence type="ECO:0000313" key="1">
    <source>
        <dbReference type="EMBL" id="GAA1668471.1"/>
    </source>
</evidence>
<sequence>MVAMRFDTKIAIVVREDLAPWQRLNVTAFLAGGLAGGVTGAIGEPYQDASGNAYLALFRQPVLVYEGDLGALRGVREKAVGRGMDVAVYVEEMFKTGHDADNRAVVARVRGEELDLVGVAVHGAKNGVDKVLKGLRLHS</sequence>
<evidence type="ECO:0000313" key="2">
    <source>
        <dbReference type="Proteomes" id="UP001500064"/>
    </source>
</evidence>
<dbReference type="InterPro" id="IPR023476">
    <property type="entry name" value="Pep_tRNA_hydro_II_dom_sf"/>
</dbReference>
<dbReference type="Proteomes" id="UP001500064">
    <property type="component" value="Unassembled WGS sequence"/>
</dbReference>
<dbReference type="Pfam" id="PF09391">
    <property type="entry name" value="DUF2000"/>
    <property type="match status" value="1"/>
</dbReference>
<organism evidence="1 2">
    <name type="scientific">Nonomuraea maheshkhaliensis</name>
    <dbReference type="NCBI Taxonomy" id="419590"/>
    <lineage>
        <taxon>Bacteria</taxon>
        <taxon>Bacillati</taxon>
        <taxon>Actinomycetota</taxon>
        <taxon>Actinomycetes</taxon>
        <taxon>Streptosporangiales</taxon>
        <taxon>Streptosporangiaceae</taxon>
        <taxon>Nonomuraea</taxon>
    </lineage>
</organism>
<dbReference type="SUPFAM" id="SSF102462">
    <property type="entry name" value="Peptidyl-tRNA hydrolase II"/>
    <property type="match status" value="1"/>
</dbReference>
<name>A0ABN2GBG0_9ACTN</name>
<protein>
    <submittedName>
        <fullName evidence="1">DUF2000 domain-containing protein</fullName>
    </submittedName>
</protein>
<keyword evidence="2" id="KW-1185">Reference proteome</keyword>
<reference evidence="1 2" key="1">
    <citation type="journal article" date="2019" name="Int. J. Syst. Evol. Microbiol.">
        <title>The Global Catalogue of Microorganisms (GCM) 10K type strain sequencing project: providing services to taxonomists for standard genome sequencing and annotation.</title>
        <authorList>
            <consortium name="The Broad Institute Genomics Platform"/>
            <consortium name="The Broad Institute Genome Sequencing Center for Infectious Disease"/>
            <person name="Wu L."/>
            <person name="Ma J."/>
        </authorList>
    </citation>
    <scope>NUCLEOTIDE SEQUENCE [LARGE SCALE GENOMIC DNA]</scope>
    <source>
        <strain evidence="1 2">JCM 13929</strain>
    </source>
</reference>
<gene>
    <name evidence="1" type="ORF">GCM10009733_077450</name>
</gene>
<comment type="caution">
    <text evidence="1">The sequence shown here is derived from an EMBL/GenBank/DDBJ whole genome shotgun (WGS) entry which is preliminary data.</text>
</comment>
<dbReference type="InterPro" id="IPR018988">
    <property type="entry name" value="DUF2000"/>
</dbReference>
<dbReference type="Gene3D" id="3.40.1490.10">
    <property type="entry name" value="Bit1"/>
    <property type="match status" value="1"/>
</dbReference>
<proteinExistence type="predicted"/>
<accession>A0ABN2GBG0</accession>
<dbReference type="EMBL" id="BAAAMU010000081">
    <property type="protein sequence ID" value="GAA1668471.1"/>
    <property type="molecule type" value="Genomic_DNA"/>
</dbReference>